<dbReference type="HOGENOM" id="CLU_1901941_0_0_2"/>
<dbReference type="STRING" id="323259.Mhun_0888"/>
<sequence>MKSSRKDMYLEQIFGFLILCICMICMISFPVLADEGNSSNQTNLTSWNDTPMIEGLEYPEDGLKTAEGLDYGISAQGYADVGRVSTGFSGSSLEARGNNQSSSVVMSFSDKSSVSGFIKNFMKSFHYESGTDL</sequence>
<dbReference type="EMBL" id="CP000254">
    <property type="protein sequence ID" value="ABD40638.1"/>
    <property type="molecule type" value="Genomic_DNA"/>
</dbReference>
<dbReference type="EnsemblBacteria" id="ABD40638">
    <property type="protein sequence ID" value="ABD40638"/>
    <property type="gene ID" value="Mhun_0888"/>
</dbReference>
<dbReference type="AlphaFoldDB" id="Q2FQ02"/>
<evidence type="ECO:0000313" key="2">
    <source>
        <dbReference type="Proteomes" id="UP000001941"/>
    </source>
</evidence>
<name>Q2FQ02_METHJ</name>
<keyword evidence="2" id="KW-1185">Reference proteome</keyword>
<proteinExistence type="predicted"/>
<gene>
    <name evidence="1" type="ordered locus">Mhun_0888</name>
</gene>
<evidence type="ECO:0000313" key="1">
    <source>
        <dbReference type="EMBL" id="ABD40638.1"/>
    </source>
</evidence>
<accession>Q2FQ02</accession>
<dbReference type="Proteomes" id="UP000001941">
    <property type="component" value="Chromosome"/>
</dbReference>
<organism evidence="1 2">
    <name type="scientific">Methanospirillum hungatei JF-1 (strain ATCC 27890 / DSM 864 / NBRC 100397 / JF-1)</name>
    <dbReference type="NCBI Taxonomy" id="323259"/>
    <lineage>
        <taxon>Archaea</taxon>
        <taxon>Methanobacteriati</taxon>
        <taxon>Methanobacteriota</taxon>
        <taxon>Stenosarchaea group</taxon>
        <taxon>Methanomicrobia</taxon>
        <taxon>Methanomicrobiales</taxon>
        <taxon>Methanospirillaceae</taxon>
        <taxon>Methanospirillum</taxon>
    </lineage>
</organism>
<reference evidence="2" key="1">
    <citation type="journal article" date="2016" name="Stand. Genomic Sci.">
        <title>Complete genome sequence of Methanospirillum hungatei type strain JF1.</title>
        <authorList>
            <person name="Gunsalus R.P."/>
            <person name="Cook L.E."/>
            <person name="Crable B."/>
            <person name="Rohlin L."/>
            <person name="McDonald E."/>
            <person name="Mouttaki H."/>
            <person name="Sieber J.R."/>
            <person name="Poweleit N."/>
            <person name="Zhou H."/>
            <person name="Lapidus A.L."/>
            <person name="Daligault H.E."/>
            <person name="Land M."/>
            <person name="Gilna P."/>
            <person name="Ivanova N."/>
            <person name="Kyrpides N."/>
            <person name="Culley D.E."/>
            <person name="McInerney M.J."/>
        </authorList>
    </citation>
    <scope>NUCLEOTIDE SEQUENCE [LARGE SCALE GENOMIC DNA]</scope>
    <source>
        <strain evidence="2">ATCC 27890 / DSM 864 / NBRC 100397 / JF-1</strain>
    </source>
</reference>
<dbReference type="InParanoid" id="Q2FQ02"/>
<protein>
    <submittedName>
        <fullName evidence="1">Uncharacterized protein</fullName>
    </submittedName>
</protein>
<dbReference type="KEGG" id="mhu:Mhun_0888"/>